<keyword evidence="6" id="KW-1185">Reference proteome</keyword>
<dbReference type="OrthoDB" id="668540at2759"/>
<organism evidence="5 6">
    <name type="scientific">Amphibalanus amphitrite</name>
    <name type="common">Striped barnacle</name>
    <name type="synonym">Balanus amphitrite</name>
    <dbReference type="NCBI Taxonomy" id="1232801"/>
    <lineage>
        <taxon>Eukaryota</taxon>
        <taxon>Metazoa</taxon>
        <taxon>Ecdysozoa</taxon>
        <taxon>Arthropoda</taxon>
        <taxon>Crustacea</taxon>
        <taxon>Multicrustacea</taxon>
        <taxon>Cirripedia</taxon>
        <taxon>Thoracica</taxon>
        <taxon>Thoracicalcarea</taxon>
        <taxon>Balanomorpha</taxon>
        <taxon>Balanoidea</taxon>
        <taxon>Balanidae</taxon>
        <taxon>Amphibalaninae</taxon>
        <taxon>Amphibalanus</taxon>
    </lineage>
</organism>
<feature type="repeat" description="Pumilio" evidence="2">
    <location>
        <begin position="267"/>
        <end position="303"/>
    </location>
</feature>
<feature type="repeat" description="Pumilio" evidence="2">
    <location>
        <begin position="85"/>
        <end position="123"/>
    </location>
</feature>
<evidence type="ECO:0000313" key="6">
    <source>
        <dbReference type="Proteomes" id="UP000440578"/>
    </source>
</evidence>
<dbReference type="InterPro" id="IPR033133">
    <property type="entry name" value="PUM-HD"/>
</dbReference>
<feature type="compositionally biased region" description="Low complexity" evidence="3">
    <location>
        <begin position="46"/>
        <end position="66"/>
    </location>
</feature>
<dbReference type="PANTHER" id="PTHR12537">
    <property type="entry name" value="RNA BINDING PROTEIN PUMILIO-RELATED"/>
    <property type="match status" value="1"/>
</dbReference>
<dbReference type="Gene3D" id="1.25.10.10">
    <property type="entry name" value="Leucine-rich Repeat Variant"/>
    <property type="match status" value="1"/>
</dbReference>
<dbReference type="Pfam" id="PF00806">
    <property type="entry name" value="PUF"/>
    <property type="match status" value="8"/>
</dbReference>
<evidence type="ECO:0000313" key="5">
    <source>
        <dbReference type="EMBL" id="KAF0303228.1"/>
    </source>
</evidence>
<dbReference type="PROSITE" id="PS50302">
    <property type="entry name" value="PUM"/>
    <property type="match status" value="7"/>
</dbReference>
<feature type="repeat" description="Pumilio" evidence="2">
    <location>
        <begin position="196"/>
        <end position="219"/>
    </location>
</feature>
<dbReference type="GO" id="GO:0003730">
    <property type="term" value="F:mRNA 3'-UTR binding"/>
    <property type="evidence" value="ECO:0007669"/>
    <property type="project" value="TreeGrafter"/>
</dbReference>
<feature type="domain" description="PUM-HD" evidence="4">
    <location>
        <begin position="68"/>
        <end position="405"/>
    </location>
</feature>
<sequence length="418" mass="47709">MAGFQNILGAPLTSVTARMPTGLELEPLWARPLGLAGLQTAQAAGLLTAGQPQSSRRGHSSRAGGRPARGRFLEEFRNNQLPGLQIRDAAGHLVEFSQDQHGSRWLQQRLEHATDEERRLAFDEIAPHAFTLMDDVFGNYVIQKLFELGTPEQRATLLQRMQGHIVEMSVQMYGCRVVQKALETLDHSQLSKVTREFDGHVVRLCRDQNGNHVIQKCFEAVNPIPELMVRAFRGHMGTLSANAYGCRVIQRLLEHAAEEQTRPLVDELHSLSSERLLYDQYANYVAQHIVQFGAEPDRRRMAERLRGRVLHGSRNKYCSPFVEKCLQFAPADTRQQLIEEVLAFTDQEFFEMCQDQYGNYVYWRAVENAGREDFSRLTSRLMQHLTELKRMQYAKHLVKKIEELEHSDRGSKGQTAGR</sequence>
<reference evidence="5 6" key="1">
    <citation type="submission" date="2019-07" db="EMBL/GenBank/DDBJ databases">
        <title>Draft genome assembly of a fouling barnacle, Amphibalanus amphitrite (Darwin, 1854): The first reference genome for Thecostraca.</title>
        <authorList>
            <person name="Kim W."/>
        </authorList>
    </citation>
    <scope>NUCLEOTIDE SEQUENCE [LARGE SCALE GENOMIC DNA]</scope>
    <source>
        <strain evidence="5">SNU_AA5</strain>
        <tissue evidence="5">Soma without cirri and trophi</tissue>
    </source>
</reference>
<dbReference type="InterPro" id="IPR011989">
    <property type="entry name" value="ARM-like"/>
</dbReference>
<dbReference type="InterPro" id="IPR033712">
    <property type="entry name" value="Pumilio_RNA-bd"/>
</dbReference>
<evidence type="ECO:0000256" key="1">
    <source>
        <dbReference type="ARBA" id="ARBA00022737"/>
    </source>
</evidence>
<feature type="repeat" description="Pumilio" evidence="2">
    <location>
        <begin position="160"/>
        <end position="195"/>
    </location>
</feature>
<feature type="repeat" description="Pumilio" evidence="2">
    <location>
        <begin position="124"/>
        <end position="159"/>
    </location>
</feature>
<gene>
    <name evidence="5" type="primary">pum_0</name>
    <name evidence="5" type="ORF">FJT64_024807</name>
</gene>
<dbReference type="EMBL" id="VIIS01000966">
    <property type="protein sequence ID" value="KAF0303228.1"/>
    <property type="molecule type" value="Genomic_DNA"/>
</dbReference>
<dbReference type="SUPFAM" id="SSF48371">
    <property type="entry name" value="ARM repeat"/>
    <property type="match status" value="1"/>
</dbReference>
<keyword evidence="1" id="KW-0677">Repeat</keyword>
<accession>A0A6A4WM10</accession>
<dbReference type="PROSITE" id="PS50303">
    <property type="entry name" value="PUM_HD"/>
    <property type="match status" value="1"/>
</dbReference>
<dbReference type="CDD" id="cd07920">
    <property type="entry name" value="Pumilio"/>
    <property type="match status" value="1"/>
</dbReference>
<feature type="repeat" description="Pumilio" evidence="2">
    <location>
        <begin position="231"/>
        <end position="266"/>
    </location>
</feature>
<protein>
    <submittedName>
        <fullName evidence="5">Maternal protein pumilio</fullName>
    </submittedName>
</protein>
<evidence type="ECO:0000256" key="2">
    <source>
        <dbReference type="PROSITE-ProRule" id="PRU00317"/>
    </source>
</evidence>
<feature type="region of interest" description="Disordered" evidence="3">
    <location>
        <begin position="46"/>
        <end position="68"/>
    </location>
</feature>
<name>A0A6A4WM10_AMPAM</name>
<feature type="repeat" description="Pumilio" evidence="2">
    <location>
        <begin position="340"/>
        <end position="379"/>
    </location>
</feature>
<dbReference type="InterPro" id="IPR001313">
    <property type="entry name" value="Pumilio_RNA-bd_rpt"/>
</dbReference>
<dbReference type="GO" id="GO:0005737">
    <property type="term" value="C:cytoplasm"/>
    <property type="evidence" value="ECO:0007669"/>
    <property type="project" value="TreeGrafter"/>
</dbReference>
<evidence type="ECO:0000259" key="4">
    <source>
        <dbReference type="PROSITE" id="PS50303"/>
    </source>
</evidence>
<evidence type="ECO:0000256" key="3">
    <source>
        <dbReference type="SAM" id="MobiDB-lite"/>
    </source>
</evidence>
<dbReference type="GO" id="GO:0010608">
    <property type="term" value="P:post-transcriptional regulation of gene expression"/>
    <property type="evidence" value="ECO:0007669"/>
    <property type="project" value="TreeGrafter"/>
</dbReference>
<dbReference type="Proteomes" id="UP000440578">
    <property type="component" value="Unassembled WGS sequence"/>
</dbReference>
<dbReference type="SMART" id="SM00025">
    <property type="entry name" value="Pumilio"/>
    <property type="match status" value="8"/>
</dbReference>
<dbReference type="InterPro" id="IPR016024">
    <property type="entry name" value="ARM-type_fold"/>
</dbReference>
<proteinExistence type="predicted"/>
<comment type="caution">
    <text evidence="5">The sequence shown here is derived from an EMBL/GenBank/DDBJ whole genome shotgun (WGS) entry which is preliminary data.</text>
</comment>
<dbReference type="PANTHER" id="PTHR12537:SF12">
    <property type="entry name" value="MATERNAL PROTEIN PUMILIO"/>
    <property type="match status" value="1"/>
</dbReference>
<dbReference type="AlphaFoldDB" id="A0A6A4WM10"/>